<name>A0A7C9LRN8_9DEIO</name>
<reference evidence="1 2" key="1">
    <citation type="submission" date="2019-12" db="EMBL/GenBank/DDBJ databases">
        <title>Deinococcus sp. HMF7620 Genome sequencing and assembly.</title>
        <authorList>
            <person name="Kang H."/>
            <person name="Kim H."/>
            <person name="Joh K."/>
        </authorList>
    </citation>
    <scope>NUCLEOTIDE SEQUENCE [LARGE SCALE GENOMIC DNA]</scope>
    <source>
        <strain evidence="1 2">HMF7620</strain>
    </source>
</reference>
<dbReference type="RefSeq" id="WP_157459576.1">
    <property type="nucleotide sequence ID" value="NZ_WQLB01000015.1"/>
</dbReference>
<dbReference type="EMBL" id="WQLB01000015">
    <property type="protein sequence ID" value="MVN87521.1"/>
    <property type="molecule type" value="Genomic_DNA"/>
</dbReference>
<organism evidence="1 2">
    <name type="scientific">Deinococcus arboris</name>
    <dbReference type="NCBI Taxonomy" id="2682977"/>
    <lineage>
        <taxon>Bacteria</taxon>
        <taxon>Thermotogati</taxon>
        <taxon>Deinococcota</taxon>
        <taxon>Deinococci</taxon>
        <taxon>Deinococcales</taxon>
        <taxon>Deinococcaceae</taxon>
        <taxon>Deinococcus</taxon>
    </lineage>
</organism>
<dbReference type="AlphaFoldDB" id="A0A7C9LRN8"/>
<accession>A0A7C9LRN8</accession>
<keyword evidence="2" id="KW-1185">Reference proteome</keyword>
<proteinExistence type="predicted"/>
<evidence type="ECO:0000313" key="1">
    <source>
        <dbReference type="EMBL" id="MVN87521.1"/>
    </source>
</evidence>
<sequence>MRLHAAPAHLQLGGTSHLRELGALCLEGGVPVKRPPTPQDTPDAYIRAEILPEVHALKLPLSLGLLRHDGGLAAYVMADDSKGPETVRLAGAVQRWGAPFLAGVLPHLHRVARPVFPLLSPLTAGDQLLGMYGNVSAPAEHPEIVEGLADWHGLAFTTLDDTQTLLEGAGKPTPRALLREFGPFLGHTVALRDLADQARALDHAAVALIRDLMEGDTLLGRWPLITPDHWPDLLHAPCSVDGEDPVAALLDPAATPTDVSWCAHALHEWQDQTNECGTRPLHAWDLTEPDHRASALAFLRVAPGLTRHVRRALRTLHHVY</sequence>
<dbReference type="Proteomes" id="UP000483286">
    <property type="component" value="Unassembled WGS sequence"/>
</dbReference>
<evidence type="ECO:0000313" key="2">
    <source>
        <dbReference type="Proteomes" id="UP000483286"/>
    </source>
</evidence>
<protein>
    <submittedName>
        <fullName evidence="1">Uncharacterized protein</fullName>
    </submittedName>
</protein>
<gene>
    <name evidence="1" type="ORF">GO986_12170</name>
</gene>
<comment type="caution">
    <text evidence="1">The sequence shown here is derived from an EMBL/GenBank/DDBJ whole genome shotgun (WGS) entry which is preliminary data.</text>
</comment>